<evidence type="ECO:0000313" key="2">
    <source>
        <dbReference type="EMBL" id="APX99736.1"/>
    </source>
</evidence>
<dbReference type="EMBL" id="CP019352">
    <property type="protein sequence ID" value="APX99736.1"/>
    <property type="molecule type" value="Genomic_DNA"/>
</dbReference>
<sequence>MSKRKSQINLLNHSEAKVKLFGDYIQKYLNIICNDRYTKHIHIIDLFSGPGIYENGGEGSPVIALKKIKQTYYQFINKHPEKSPKIHCHFNDIDQNRIKTLENNIKDKKLHYPNFGNLNLINKDYTEIVNELPSKFRAFKDTKAFVFIDPFGYKDVKAQHILNLLDCNNNSEVLLWLPIQFMYRFSKNGTPDVLENFNSQLGINDEKLKNEWEYINALKEGFENFIGKEYFVDSFTLKKEENTVFCLFFFSSHIRGYEKMLETKWDIDNEQGRGWKYDSHQSTLFSDLETNRLEEFLLEFLKVNRTNGEIYEFTLRKGFLPKHSTQILKKIQSDNRLELNKEDGSKIRKGAFYINYKEYKEYFNKITLKLK</sequence>
<dbReference type="AlphaFoldDB" id="A0AAC9PVK5"/>
<dbReference type="Pfam" id="PF22560">
    <property type="entry name" value="GMT-wHTH"/>
    <property type="match status" value="1"/>
</dbReference>
<dbReference type="InterPro" id="IPR031009">
    <property type="entry name" value="Tcm_partner"/>
</dbReference>
<gene>
    <name evidence="2" type="ORF">BWR22_05235</name>
</gene>
<organism evidence="2 3">
    <name type="scientific">Lacinutrix venerupis</name>
    <dbReference type="NCBI Taxonomy" id="1486034"/>
    <lineage>
        <taxon>Bacteria</taxon>
        <taxon>Pseudomonadati</taxon>
        <taxon>Bacteroidota</taxon>
        <taxon>Flavobacteriia</taxon>
        <taxon>Flavobacteriales</taxon>
        <taxon>Flavobacteriaceae</taxon>
        <taxon>Lacinutrix</taxon>
    </lineage>
</organism>
<feature type="domain" description="GMT-like wHTH" evidence="1">
    <location>
        <begin position="282"/>
        <end position="344"/>
    </location>
</feature>
<dbReference type="NCBIfam" id="TIGR04474">
    <property type="entry name" value="tcm_partner"/>
    <property type="match status" value="1"/>
</dbReference>
<dbReference type="InterPro" id="IPR054339">
    <property type="entry name" value="GMT_wHTH"/>
</dbReference>
<dbReference type="KEGG" id="lvn:BWR22_05235"/>
<name>A0AAC9PVK5_9FLAO</name>
<keyword evidence="3" id="KW-1185">Reference proteome</keyword>
<reference evidence="2 3" key="1">
    <citation type="submission" date="2017-01" db="EMBL/GenBank/DDBJ databases">
        <title>Complete genome of Lacinutrix venerupis DOK2-8 isolated from seawater in Dokdo.</title>
        <authorList>
            <person name="Chi W.-J."/>
            <person name="Kim J.H."/>
        </authorList>
    </citation>
    <scope>NUCLEOTIDE SEQUENCE [LARGE SCALE GENOMIC DNA]</scope>
    <source>
        <strain evidence="2 3">DOK2-8</strain>
    </source>
</reference>
<evidence type="ECO:0000313" key="3">
    <source>
        <dbReference type="Proteomes" id="UP000187506"/>
    </source>
</evidence>
<protein>
    <recommendedName>
        <fullName evidence="1">GMT-like wHTH domain-containing protein</fullName>
    </recommendedName>
</protein>
<accession>A0AAC9PVK5</accession>
<evidence type="ECO:0000259" key="1">
    <source>
        <dbReference type="Pfam" id="PF22560"/>
    </source>
</evidence>
<proteinExistence type="predicted"/>
<dbReference type="Proteomes" id="UP000187506">
    <property type="component" value="Chromosome"/>
</dbReference>